<feature type="transmembrane region" description="Helical" evidence="6">
    <location>
        <begin position="130"/>
        <end position="155"/>
    </location>
</feature>
<keyword evidence="8" id="KW-1185">Reference proteome</keyword>
<feature type="transmembrane region" description="Helical" evidence="6">
    <location>
        <begin position="48"/>
        <end position="65"/>
    </location>
</feature>
<dbReference type="PANTHER" id="PTHR45649">
    <property type="entry name" value="AMINO-ACID PERMEASE BAT1"/>
    <property type="match status" value="1"/>
</dbReference>
<gene>
    <name evidence="7 9" type="ORF">P152DRAFT_514342</name>
</gene>
<feature type="transmembrane region" description="Helical" evidence="6">
    <location>
        <begin position="201"/>
        <end position="222"/>
    </location>
</feature>
<dbReference type="InterPro" id="IPR002293">
    <property type="entry name" value="AA/rel_permease1"/>
</dbReference>
<dbReference type="AlphaFoldDB" id="A0A6G1G2L5"/>
<feature type="transmembrane region" description="Helical" evidence="6">
    <location>
        <begin position="329"/>
        <end position="351"/>
    </location>
</feature>
<dbReference type="GO" id="GO:0022857">
    <property type="term" value="F:transmembrane transporter activity"/>
    <property type="evidence" value="ECO:0007669"/>
    <property type="project" value="InterPro"/>
</dbReference>
<dbReference type="RefSeq" id="XP_033533797.1">
    <property type="nucleotide sequence ID" value="XM_033682855.1"/>
</dbReference>
<evidence type="ECO:0000256" key="3">
    <source>
        <dbReference type="ARBA" id="ARBA00022692"/>
    </source>
</evidence>
<reference evidence="7 9" key="1">
    <citation type="submission" date="2020-01" db="EMBL/GenBank/DDBJ databases">
        <authorList>
            <consortium name="DOE Joint Genome Institute"/>
            <person name="Haridas S."/>
            <person name="Albert R."/>
            <person name="Binder M."/>
            <person name="Bloem J."/>
            <person name="Labutti K."/>
            <person name="Salamov A."/>
            <person name="Andreopoulos B."/>
            <person name="Baker S.E."/>
            <person name="Barry K."/>
            <person name="Bills G."/>
            <person name="Bluhm B.H."/>
            <person name="Cannon C."/>
            <person name="Castanera R."/>
            <person name="Culley D.E."/>
            <person name="Daum C."/>
            <person name="Ezra D."/>
            <person name="Gonzalez J.B."/>
            <person name="Henrissat B."/>
            <person name="Kuo A."/>
            <person name="Liang C."/>
            <person name="Lipzen A."/>
            <person name="Lutzoni F."/>
            <person name="Magnuson J."/>
            <person name="Mondo S."/>
            <person name="Nolan M."/>
            <person name="Ohm R."/>
            <person name="Pangilinan J."/>
            <person name="Park H.-J."/>
            <person name="Ramirez L."/>
            <person name="Alfaro M."/>
            <person name="Sun H."/>
            <person name="Tritt A."/>
            <person name="Yoshinaga Y."/>
            <person name="Zwiers L.-H."/>
            <person name="Turgeon B.G."/>
            <person name="Goodwin S.B."/>
            <person name="Spatafora J.W."/>
            <person name="Crous P.W."/>
            <person name="Grigoriev I.V."/>
        </authorList>
    </citation>
    <scope>NUCLEOTIDE SEQUENCE</scope>
    <source>
        <strain evidence="7 9">CBS 781.70</strain>
    </source>
</reference>
<dbReference type="PIRSF" id="PIRSF006060">
    <property type="entry name" value="AA_transporter"/>
    <property type="match status" value="1"/>
</dbReference>
<accession>A0A6G1G2L5</accession>
<dbReference type="PANTHER" id="PTHR45649:SF2">
    <property type="entry name" value="ACID PERMEASE, PUTATIVE-RELATED"/>
    <property type="match status" value="1"/>
</dbReference>
<comment type="subcellular location">
    <subcellularLocation>
        <location evidence="1">Membrane</location>
        <topology evidence="1">Multi-pass membrane protein</topology>
    </subcellularLocation>
</comment>
<feature type="transmembrane region" description="Helical" evidence="6">
    <location>
        <begin position="484"/>
        <end position="503"/>
    </location>
</feature>
<name>A0A6G1G2L5_9PEZI</name>
<keyword evidence="3 6" id="KW-0812">Transmembrane</keyword>
<dbReference type="OrthoDB" id="3257095at2759"/>
<protein>
    <submittedName>
        <fullName evidence="7 9">Amino acid transporter</fullName>
    </submittedName>
</protein>
<feature type="transmembrane region" description="Helical" evidence="6">
    <location>
        <begin position="453"/>
        <end position="472"/>
    </location>
</feature>
<feature type="transmembrane region" description="Helical" evidence="6">
    <location>
        <begin position="85"/>
        <end position="103"/>
    </location>
</feature>
<evidence type="ECO:0000256" key="6">
    <source>
        <dbReference type="SAM" id="Phobius"/>
    </source>
</evidence>
<dbReference type="Proteomes" id="UP000504638">
    <property type="component" value="Unplaced"/>
</dbReference>
<sequence>MANANKTIFGIHDIEGVHDGAIVSEKLGTADDQHDMLRMGKIQKLRRNFGFFSIFGFSMILLSTWETQLGTAAFGLFNGGSAGLIYMYIATACGFSTVVLSMAEMGSMAPTAGGQYHWVSEFAPRRAQRFLSYVVGWLSVLGWQTGSAASAFLAGTEIQGLIALNYPDTYVFQRWHGTLLTIAVASVCCIFNTFFARKLPLVEGCILILHVLGFFAIMIPLLVLSPRRKAEAVFTDFNDNGWGSVGLSCLVGILTPTVSLLGSDAATHMSEELQHASATLPKAMIATIIFNGLFGFGMLLTFLFCLGNIEHVLATPTGYPFIQVFADGTQSIAAATGMTSIMIVLSTCCCMTNMATASRQLFAFARDHAIPYPEIFSTVKWEIPFNAIIFTLGVTSLLSLINIGSTVALNQIISLGVSALISSYIVSISCVCLKRLRKQALLKRHFSLGKYGLPLNITAVSFLLVVYIFSFFPAEPNPSPDHMNWSILIYGCVMIFSLVFFWVKGRHIYVGPVEYVRKDL</sequence>
<dbReference type="Gene3D" id="1.20.1740.10">
    <property type="entry name" value="Amino acid/polyamine transporter I"/>
    <property type="match status" value="1"/>
</dbReference>
<proteinExistence type="predicted"/>
<evidence type="ECO:0000256" key="2">
    <source>
        <dbReference type="ARBA" id="ARBA00022448"/>
    </source>
</evidence>
<feature type="transmembrane region" description="Helical" evidence="6">
    <location>
        <begin position="385"/>
        <end position="405"/>
    </location>
</feature>
<evidence type="ECO:0000256" key="4">
    <source>
        <dbReference type="ARBA" id="ARBA00022989"/>
    </source>
</evidence>
<evidence type="ECO:0000256" key="1">
    <source>
        <dbReference type="ARBA" id="ARBA00004141"/>
    </source>
</evidence>
<feature type="transmembrane region" description="Helical" evidence="6">
    <location>
        <begin position="175"/>
        <end position="194"/>
    </location>
</feature>
<keyword evidence="4 6" id="KW-1133">Transmembrane helix</keyword>
<reference evidence="9" key="3">
    <citation type="submission" date="2025-04" db="UniProtKB">
        <authorList>
            <consortium name="RefSeq"/>
        </authorList>
    </citation>
    <scope>IDENTIFICATION</scope>
    <source>
        <strain evidence="9">CBS 781.70</strain>
    </source>
</reference>
<dbReference type="Pfam" id="PF13520">
    <property type="entry name" value="AA_permease_2"/>
    <property type="match status" value="1"/>
</dbReference>
<evidence type="ECO:0000256" key="5">
    <source>
        <dbReference type="ARBA" id="ARBA00023136"/>
    </source>
</evidence>
<organism evidence="7">
    <name type="scientific">Eremomyces bilateralis CBS 781.70</name>
    <dbReference type="NCBI Taxonomy" id="1392243"/>
    <lineage>
        <taxon>Eukaryota</taxon>
        <taxon>Fungi</taxon>
        <taxon>Dikarya</taxon>
        <taxon>Ascomycota</taxon>
        <taxon>Pezizomycotina</taxon>
        <taxon>Dothideomycetes</taxon>
        <taxon>Dothideomycetes incertae sedis</taxon>
        <taxon>Eremomycetales</taxon>
        <taxon>Eremomycetaceae</taxon>
        <taxon>Eremomyces</taxon>
    </lineage>
</organism>
<feature type="transmembrane region" description="Helical" evidence="6">
    <location>
        <begin position="283"/>
        <end position="309"/>
    </location>
</feature>
<reference evidence="9" key="2">
    <citation type="submission" date="2020-04" db="EMBL/GenBank/DDBJ databases">
        <authorList>
            <consortium name="NCBI Genome Project"/>
        </authorList>
    </citation>
    <scope>NUCLEOTIDE SEQUENCE</scope>
    <source>
        <strain evidence="9">CBS 781.70</strain>
    </source>
</reference>
<keyword evidence="5 6" id="KW-0472">Membrane</keyword>
<dbReference type="GO" id="GO:0016020">
    <property type="term" value="C:membrane"/>
    <property type="evidence" value="ECO:0007669"/>
    <property type="project" value="UniProtKB-SubCell"/>
</dbReference>
<feature type="transmembrane region" description="Helical" evidence="6">
    <location>
        <begin position="411"/>
        <end position="433"/>
    </location>
</feature>
<dbReference type="EMBL" id="ML975158">
    <property type="protein sequence ID" value="KAF1812166.1"/>
    <property type="molecule type" value="Genomic_DNA"/>
</dbReference>
<evidence type="ECO:0000313" key="8">
    <source>
        <dbReference type="Proteomes" id="UP000504638"/>
    </source>
</evidence>
<evidence type="ECO:0000313" key="9">
    <source>
        <dbReference type="RefSeq" id="XP_033533797.1"/>
    </source>
</evidence>
<keyword evidence="2" id="KW-0813">Transport</keyword>
<dbReference type="GeneID" id="54423425"/>
<evidence type="ECO:0000313" key="7">
    <source>
        <dbReference type="EMBL" id="KAF1812166.1"/>
    </source>
</evidence>
<feature type="transmembrane region" description="Helical" evidence="6">
    <location>
        <begin position="242"/>
        <end position="262"/>
    </location>
</feature>